<feature type="compositionally biased region" description="Polar residues" evidence="9">
    <location>
        <begin position="567"/>
        <end position="586"/>
    </location>
</feature>
<dbReference type="GeneID" id="54560581"/>
<evidence type="ECO:0000256" key="5">
    <source>
        <dbReference type="ARBA" id="ARBA00023128"/>
    </source>
</evidence>
<dbReference type="Proteomes" id="UP000799537">
    <property type="component" value="Unassembled WGS sequence"/>
</dbReference>
<dbReference type="PANTHER" id="PTHR28184">
    <property type="entry name" value="MITOCHONDRIAL HOMOLOGOUS RECOMBINATION PROTEIN 1"/>
    <property type="match status" value="1"/>
</dbReference>
<evidence type="ECO:0000256" key="2">
    <source>
        <dbReference type="ARBA" id="ARBA00010741"/>
    </source>
</evidence>
<keyword evidence="7" id="KW-0687">Ribonucleoprotein</keyword>
<dbReference type="GO" id="GO:0005739">
    <property type="term" value="C:mitochondrion"/>
    <property type="evidence" value="ECO:0007669"/>
    <property type="project" value="UniProtKB-SubCell"/>
</dbReference>
<dbReference type="EMBL" id="ML993601">
    <property type="protein sequence ID" value="KAF2165232.1"/>
    <property type="molecule type" value="Genomic_DNA"/>
</dbReference>
<evidence type="ECO:0000256" key="3">
    <source>
        <dbReference type="ARBA" id="ARBA00022980"/>
    </source>
</evidence>
<accession>A0A6A6CH11</accession>
<dbReference type="GO" id="GO:0003735">
    <property type="term" value="F:structural constituent of ribosome"/>
    <property type="evidence" value="ECO:0007669"/>
    <property type="project" value="TreeGrafter"/>
</dbReference>
<gene>
    <name evidence="10" type="ORF">M409DRAFT_24615</name>
</gene>
<feature type="region of interest" description="Disordered" evidence="9">
    <location>
        <begin position="488"/>
        <end position="519"/>
    </location>
</feature>
<dbReference type="OrthoDB" id="5333655at2759"/>
<feature type="region of interest" description="Disordered" evidence="9">
    <location>
        <begin position="558"/>
        <end position="586"/>
    </location>
</feature>
<comment type="similarity">
    <text evidence="2">Belongs to the mitochondrion-specific ribosomal protein mL67 family.</text>
</comment>
<dbReference type="RefSeq" id="XP_033666121.1">
    <property type="nucleotide sequence ID" value="XM_033807309.1"/>
</dbReference>
<feature type="region of interest" description="Disordered" evidence="9">
    <location>
        <begin position="339"/>
        <end position="367"/>
    </location>
</feature>
<keyword evidence="3" id="KW-0689">Ribosomal protein</keyword>
<evidence type="ECO:0000256" key="9">
    <source>
        <dbReference type="SAM" id="MobiDB-lite"/>
    </source>
</evidence>
<dbReference type="GO" id="GO:0000150">
    <property type="term" value="F:DNA strand exchange activity"/>
    <property type="evidence" value="ECO:0007669"/>
    <property type="project" value="InterPro"/>
</dbReference>
<evidence type="ECO:0000313" key="11">
    <source>
        <dbReference type="Proteomes" id="UP000799537"/>
    </source>
</evidence>
<dbReference type="InterPro" id="IPR024629">
    <property type="entry name" value="Ribosomal_mL67"/>
</dbReference>
<keyword evidence="6" id="KW-0804">Transcription</keyword>
<sequence length="586" mass="67517">MRAPSQEVVAGSGRHIYAYCNVRSNQVLYSLSRKLKDSSLEQLPDVGANHKPPTIRPDLWKPLYSVTLPSPEQGLRLFKRLKDWRKLHELCWEPPSYLSNPYTEKQIAEMKEKLENRGGSKKETVFDLIKRQKKKMKQKIVMNQKANSIADLAAVLIEQEEQGTLTAEKRQKELELKLKDEFELIYKLAEEYEEGGLKKLDDEIEIMRAMRREGVDGFKNKLLEKSNLAKERRQKMLYANAAVREAKAFVNLPSATRQKEIDHWRTIAEIGEYSKPGEWKEFRDREFWSDSAFVATMQREYGQTWERIAVACRAEGYRVPGRELEGETKAVSGDGILAAKKETEPQPSPENVQQVSAREKEGEESDYKTIVPRFPPRLDRAGFPLQESPKRASAKYALMRENAPIFTTKGVKIEWANFLDAEFAQAWPEAVEHEPMGGKREKYEAIQQQREERKSRHELRLAEMVELKREEMDLPQERSQEDILLEEIEEESRQEKTPEESAAEMAAAEDLEAREAAARESAIQTLKDIRNRQRLPPQLESIQSEILARVQAKAIEERWRGAPRRPQVSSSVEQQSADSTSAPPAQ</sequence>
<dbReference type="PANTHER" id="PTHR28184:SF1">
    <property type="entry name" value="LARGE RIBOSOMAL SUBUNIT PROTEIN ML67"/>
    <property type="match status" value="1"/>
</dbReference>
<evidence type="ECO:0000256" key="4">
    <source>
        <dbReference type="ARBA" id="ARBA00023015"/>
    </source>
</evidence>
<dbReference type="GO" id="GO:1990904">
    <property type="term" value="C:ribonucleoprotein complex"/>
    <property type="evidence" value="ECO:0007669"/>
    <property type="project" value="UniProtKB-KW"/>
</dbReference>
<organism evidence="10 11">
    <name type="scientific">Zasmidium cellare ATCC 36951</name>
    <dbReference type="NCBI Taxonomy" id="1080233"/>
    <lineage>
        <taxon>Eukaryota</taxon>
        <taxon>Fungi</taxon>
        <taxon>Dikarya</taxon>
        <taxon>Ascomycota</taxon>
        <taxon>Pezizomycotina</taxon>
        <taxon>Dothideomycetes</taxon>
        <taxon>Dothideomycetidae</taxon>
        <taxon>Mycosphaerellales</taxon>
        <taxon>Mycosphaerellaceae</taxon>
        <taxon>Zasmidium</taxon>
    </lineage>
</organism>
<evidence type="ECO:0000313" key="10">
    <source>
        <dbReference type="EMBL" id="KAF2165232.1"/>
    </source>
</evidence>
<protein>
    <recommendedName>
        <fullName evidence="8">Large ribosomal subunit protein mL67</fullName>
    </recommendedName>
</protein>
<reference evidence="10" key="1">
    <citation type="journal article" date="2020" name="Stud. Mycol.">
        <title>101 Dothideomycetes genomes: a test case for predicting lifestyles and emergence of pathogens.</title>
        <authorList>
            <person name="Haridas S."/>
            <person name="Albert R."/>
            <person name="Binder M."/>
            <person name="Bloem J."/>
            <person name="Labutti K."/>
            <person name="Salamov A."/>
            <person name="Andreopoulos B."/>
            <person name="Baker S."/>
            <person name="Barry K."/>
            <person name="Bills G."/>
            <person name="Bluhm B."/>
            <person name="Cannon C."/>
            <person name="Castanera R."/>
            <person name="Culley D."/>
            <person name="Daum C."/>
            <person name="Ezra D."/>
            <person name="Gonzalez J."/>
            <person name="Henrissat B."/>
            <person name="Kuo A."/>
            <person name="Liang C."/>
            <person name="Lipzen A."/>
            <person name="Lutzoni F."/>
            <person name="Magnuson J."/>
            <person name="Mondo S."/>
            <person name="Nolan M."/>
            <person name="Ohm R."/>
            <person name="Pangilinan J."/>
            <person name="Park H.-J."/>
            <person name="Ramirez L."/>
            <person name="Alfaro M."/>
            <person name="Sun H."/>
            <person name="Tritt A."/>
            <person name="Yoshinaga Y."/>
            <person name="Zwiers L.-H."/>
            <person name="Turgeon B."/>
            <person name="Goodwin S."/>
            <person name="Spatafora J."/>
            <person name="Crous P."/>
            <person name="Grigoriev I."/>
        </authorList>
    </citation>
    <scope>NUCLEOTIDE SEQUENCE</scope>
    <source>
        <strain evidence="10">ATCC 36951</strain>
    </source>
</reference>
<evidence type="ECO:0000256" key="1">
    <source>
        <dbReference type="ARBA" id="ARBA00004173"/>
    </source>
</evidence>
<dbReference type="GO" id="GO:0003697">
    <property type="term" value="F:single-stranded DNA binding"/>
    <property type="evidence" value="ECO:0007669"/>
    <property type="project" value="InterPro"/>
</dbReference>
<dbReference type="GO" id="GO:0005840">
    <property type="term" value="C:ribosome"/>
    <property type="evidence" value="ECO:0007669"/>
    <property type="project" value="UniProtKB-KW"/>
</dbReference>
<keyword evidence="11" id="KW-1185">Reference proteome</keyword>
<dbReference type="AlphaFoldDB" id="A0A6A6CH11"/>
<keyword evidence="5" id="KW-0496">Mitochondrion</keyword>
<evidence type="ECO:0000256" key="7">
    <source>
        <dbReference type="ARBA" id="ARBA00023274"/>
    </source>
</evidence>
<evidence type="ECO:0000256" key="6">
    <source>
        <dbReference type="ARBA" id="ARBA00023163"/>
    </source>
</evidence>
<name>A0A6A6CH11_ZASCE</name>
<comment type="subcellular location">
    <subcellularLocation>
        <location evidence="1">Mitochondrion</location>
    </subcellularLocation>
</comment>
<evidence type="ECO:0000256" key="8">
    <source>
        <dbReference type="ARBA" id="ARBA00035185"/>
    </source>
</evidence>
<feature type="compositionally biased region" description="Basic and acidic residues" evidence="9">
    <location>
        <begin position="357"/>
        <end position="367"/>
    </location>
</feature>
<dbReference type="Pfam" id="PF12829">
    <property type="entry name" value="Mhr1"/>
    <property type="match status" value="1"/>
</dbReference>
<keyword evidence="4" id="KW-0805">Transcription regulation</keyword>
<proteinExistence type="inferred from homology"/>